<accession>A0ABQ5IF99</accession>
<evidence type="ECO:0008006" key="3">
    <source>
        <dbReference type="Google" id="ProtNLM"/>
    </source>
</evidence>
<evidence type="ECO:0000313" key="1">
    <source>
        <dbReference type="EMBL" id="GJT98841.1"/>
    </source>
</evidence>
<gene>
    <name evidence="1" type="ORF">Tco_1094359</name>
</gene>
<reference evidence="1" key="1">
    <citation type="journal article" date="2022" name="Int. J. Mol. Sci.">
        <title>Draft Genome of Tanacetum Coccineum: Genomic Comparison of Closely Related Tanacetum-Family Plants.</title>
        <authorList>
            <person name="Yamashiro T."/>
            <person name="Shiraishi A."/>
            <person name="Nakayama K."/>
            <person name="Satake H."/>
        </authorList>
    </citation>
    <scope>NUCLEOTIDE SEQUENCE</scope>
</reference>
<comment type="caution">
    <text evidence="1">The sequence shown here is derived from an EMBL/GenBank/DDBJ whole genome shotgun (WGS) entry which is preliminary data.</text>
</comment>
<name>A0ABQ5IF99_9ASTR</name>
<proteinExistence type="predicted"/>
<evidence type="ECO:0000313" key="2">
    <source>
        <dbReference type="Proteomes" id="UP001151760"/>
    </source>
</evidence>
<reference evidence="1" key="2">
    <citation type="submission" date="2022-01" db="EMBL/GenBank/DDBJ databases">
        <authorList>
            <person name="Yamashiro T."/>
            <person name="Shiraishi A."/>
            <person name="Satake H."/>
            <person name="Nakayama K."/>
        </authorList>
    </citation>
    <scope>NUCLEOTIDE SEQUENCE</scope>
</reference>
<protein>
    <recommendedName>
        <fullName evidence="3">Reverse transcriptase domain-containing protein</fullName>
    </recommendedName>
</protein>
<dbReference type="EMBL" id="BQNB010020714">
    <property type="protein sequence ID" value="GJT98841.1"/>
    <property type="molecule type" value="Genomic_DNA"/>
</dbReference>
<sequence>MATDAMSMVYVLTTPTPEKGENATVDQIRRRNKWDNDDYVCRESGDCWLQIWIMESFDNTINQDEEHTNSPIITNSKLEISDEFLKILQDNAFNGMDGGDVTDHIANVLEITEWIKIPNVEINKLRLYAFSKSLKGDAQTWWNNEINETTIT</sequence>
<keyword evidence="2" id="KW-1185">Reference proteome</keyword>
<organism evidence="1 2">
    <name type="scientific">Tanacetum coccineum</name>
    <dbReference type="NCBI Taxonomy" id="301880"/>
    <lineage>
        <taxon>Eukaryota</taxon>
        <taxon>Viridiplantae</taxon>
        <taxon>Streptophyta</taxon>
        <taxon>Embryophyta</taxon>
        <taxon>Tracheophyta</taxon>
        <taxon>Spermatophyta</taxon>
        <taxon>Magnoliopsida</taxon>
        <taxon>eudicotyledons</taxon>
        <taxon>Gunneridae</taxon>
        <taxon>Pentapetalae</taxon>
        <taxon>asterids</taxon>
        <taxon>campanulids</taxon>
        <taxon>Asterales</taxon>
        <taxon>Asteraceae</taxon>
        <taxon>Asteroideae</taxon>
        <taxon>Anthemideae</taxon>
        <taxon>Anthemidinae</taxon>
        <taxon>Tanacetum</taxon>
    </lineage>
</organism>
<dbReference type="Proteomes" id="UP001151760">
    <property type="component" value="Unassembled WGS sequence"/>
</dbReference>